<dbReference type="Proteomes" id="UP001597419">
    <property type="component" value="Unassembled WGS sequence"/>
</dbReference>
<sequence length="113" mass="11971">MGDTDPYVHIGRDLNGDAAVRATVASAFGLVGELPGVVTTGCGLRVPRARTSGVPDQVTCLACREHAAREHLRHADQLERLAGQPGMDLDSARVRSAVVRHRDLATRFSGLGS</sequence>
<organism evidence="1 2">
    <name type="scientific">Amycolatopsis samaneae</name>
    <dbReference type="NCBI Taxonomy" id="664691"/>
    <lineage>
        <taxon>Bacteria</taxon>
        <taxon>Bacillati</taxon>
        <taxon>Actinomycetota</taxon>
        <taxon>Actinomycetes</taxon>
        <taxon>Pseudonocardiales</taxon>
        <taxon>Pseudonocardiaceae</taxon>
        <taxon>Amycolatopsis</taxon>
    </lineage>
</organism>
<protein>
    <submittedName>
        <fullName evidence="1">Uncharacterized protein</fullName>
    </submittedName>
</protein>
<proteinExistence type="predicted"/>
<dbReference type="RefSeq" id="WP_345400733.1">
    <property type="nucleotide sequence ID" value="NZ_BAABHG010000011.1"/>
</dbReference>
<dbReference type="EMBL" id="JBHUKU010000021">
    <property type="protein sequence ID" value="MFD2463623.1"/>
    <property type="molecule type" value="Genomic_DNA"/>
</dbReference>
<accession>A0ABW5GRS7</accession>
<keyword evidence="2" id="KW-1185">Reference proteome</keyword>
<evidence type="ECO:0000313" key="1">
    <source>
        <dbReference type="EMBL" id="MFD2463623.1"/>
    </source>
</evidence>
<comment type="caution">
    <text evidence="1">The sequence shown here is derived from an EMBL/GenBank/DDBJ whole genome shotgun (WGS) entry which is preliminary data.</text>
</comment>
<reference evidence="2" key="1">
    <citation type="journal article" date="2019" name="Int. J. Syst. Evol. Microbiol.">
        <title>The Global Catalogue of Microorganisms (GCM) 10K type strain sequencing project: providing services to taxonomists for standard genome sequencing and annotation.</title>
        <authorList>
            <consortium name="The Broad Institute Genomics Platform"/>
            <consortium name="The Broad Institute Genome Sequencing Center for Infectious Disease"/>
            <person name="Wu L."/>
            <person name="Ma J."/>
        </authorList>
    </citation>
    <scope>NUCLEOTIDE SEQUENCE [LARGE SCALE GENOMIC DNA]</scope>
    <source>
        <strain evidence="2">CGMCC 4.7643</strain>
    </source>
</reference>
<name>A0ABW5GRS7_9PSEU</name>
<gene>
    <name evidence="1" type="ORF">ACFSYJ_33760</name>
</gene>
<evidence type="ECO:0000313" key="2">
    <source>
        <dbReference type="Proteomes" id="UP001597419"/>
    </source>
</evidence>